<dbReference type="AlphaFoldDB" id="A0A182WN34"/>
<organism evidence="1 2">
    <name type="scientific">Anopheles minimus</name>
    <dbReference type="NCBI Taxonomy" id="112268"/>
    <lineage>
        <taxon>Eukaryota</taxon>
        <taxon>Metazoa</taxon>
        <taxon>Ecdysozoa</taxon>
        <taxon>Arthropoda</taxon>
        <taxon>Hexapoda</taxon>
        <taxon>Insecta</taxon>
        <taxon>Pterygota</taxon>
        <taxon>Neoptera</taxon>
        <taxon>Endopterygota</taxon>
        <taxon>Diptera</taxon>
        <taxon>Nematocera</taxon>
        <taxon>Culicoidea</taxon>
        <taxon>Culicidae</taxon>
        <taxon>Anophelinae</taxon>
        <taxon>Anopheles</taxon>
    </lineage>
</organism>
<evidence type="ECO:0000313" key="1">
    <source>
        <dbReference type="EnsemblMetazoa" id="AMIN014134-PA"/>
    </source>
</evidence>
<reference evidence="2" key="1">
    <citation type="submission" date="2013-03" db="EMBL/GenBank/DDBJ databases">
        <title>The Genome Sequence of Anopheles minimus MINIMUS1.</title>
        <authorList>
            <consortium name="The Broad Institute Genomics Platform"/>
            <person name="Neafsey D.E."/>
            <person name="Walton C."/>
            <person name="Walker B."/>
            <person name="Young S.K."/>
            <person name="Zeng Q."/>
            <person name="Gargeya S."/>
            <person name="Fitzgerald M."/>
            <person name="Haas B."/>
            <person name="Abouelleil A."/>
            <person name="Allen A.W."/>
            <person name="Alvarado L."/>
            <person name="Arachchi H.M."/>
            <person name="Berlin A.M."/>
            <person name="Chapman S.B."/>
            <person name="Gainer-Dewar J."/>
            <person name="Goldberg J."/>
            <person name="Griggs A."/>
            <person name="Gujja S."/>
            <person name="Hansen M."/>
            <person name="Howarth C."/>
            <person name="Imamovic A."/>
            <person name="Ireland A."/>
            <person name="Larimer J."/>
            <person name="McCowan C."/>
            <person name="Murphy C."/>
            <person name="Pearson M."/>
            <person name="Poon T.W."/>
            <person name="Priest M."/>
            <person name="Roberts A."/>
            <person name="Saif S."/>
            <person name="Shea T."/>
            <person name="Sisk P."/>
            <person name="Sykes S."/>
            <person name="Wortman J."/>
            <person name="Nusbaum C."/>
            <person name="Birren B."/>
        </authorList>
    </citation>
    <scope>NUCLEOTIDE SEQUENCE [LARGE SCALE GENOMIC DNA]</scope>
    <source>
        <strain evidence="2">MINIMUS1</strain>
    </source>
</reference>
<dbReference type="VEuPathDB" id="VectorBase:AMIN014134"/>
<evidence type="ECO:0000313" key="2">
    <source>
        <dbReference type="Proteomes" id="UP000075920"/>
    </source>
</evidence>
<dbReference type="EnsemblMetazoa" id="AMIN014134-RA">
    <property type="protein sequence ID" value="AMIN014134-PA"/>
    <property type="gene ID" value="AMIN014134"/>
</dbReference>
<reference evidence="1" key="2">
    <citation type="submission" date="2020-05" db="UniProtKB">
        <authorList>
            <consortium name="EnsemblMetazoa"/>
        </authorList>
    </citation>
    <scope>IDENTIFICATION</scope>
    <source>
        <strain evidence="1">MINIMUS1</strain>
    </source>
</reference>
<accession>A0A182WN34</accession>
<protein>
    <submittedName>
        <fullName evidence="1">Uncharacterized protein</fullName>
    </submittedName>
</protein>
<name>A0A182WN34_9DIPT</name>
<dbReference type="Proteomes" id="UP000075920">
    <property type="component" value="Unassembled WGS sequence"/>
</dbReference>
<proteinExistence type="predicted"/>
<keyword evidence="2" id="KW-1185">Reference proteome</keyword>
<sequence length="56" mass="6627">MHRLGNRDYLLSYLRAFLIPRYNRYAFLACCRITLNRSRSSSLPIFSSANRKSRLS</sequence>